<evidence type="ECO:0000256" key="6">
    <source>
        <dbReference type="ARBA" id="ARBA00023077"/>
    </source>
</evidence>
<dbReference type="PANTHER" id="PTHR30069">
    <property type="entry name" value="TONB-DEPENDENT OUTER MEMBRANE RECEPTOR"/>
    <property type="match status" value="1"/>
</dbReference>
<dbReference type="Gene3D" id="2.170.130.10">
    <property type="entry name" value="TonB-dependent receptor, plug domain"/>
    <property type="match status" value="1"/>
</dbReference>
<dbReference type="InterPro" id="IPR023997">
    <property type="entry name" value="TonB-dep_OMP_SusC/RagA_CS"/>
</dbReference>
<dbReference type="Proteomes" id="UP001597393">
    <property type="component" value="Unassembled WGS sequence"/>
</dbReference>
<dbReference type="NCBIfam" id="TIGR04057">
    <property type="entry name" value="SusC_RagA_signa"/>
    <property type="match status" value="1"/>
</dbReference>
<evidence type="ECO:0000256" key="5">
    <source>
        <dbReference type="ARBA" id="ARBA00022729"/>
    </source>
</evidence>
<keyword evidence="3 10" id="KW-1134">Transmembrane beta strand</keyword>
<evidence type="ECO:0000259" key="14">
    <source>
        <dbReference type="Pfam" id="PF00593"/>
    </source>
</evidence>
<keyword evidence="9 10" id="KW-0998">Cell outer membrane</keyword>
<evidence type="ECO:0000313" key="17">
    <source>
        <dbReference type="Proteomes" id="UP001597393"/>
    </source>
</evidence>
<evidence type="ECO:0000256" key="3">
    <source>
        <dbReference type="ARBA" id="ARBA00022452"/>
    </source>
</evidence>
<dbReference type="Gene3D" id="2.60.40.1120">
    <property type="entry name" value="Carboxypeptidase-like, regulatory domain"/>
    <property type="match status" value="1"/>
</dbReference>
<keyword evidence="2 10" id="KW-0813">Transport</keyword>
<evidence type="ECO:0000256" key="8">
    <source>
        <dbReference type="ARBA" id="ARBA00023170"/>
    </source>
</evidence>
<accession>A0ABW5NE06</accession>
<dbReference type="SUPFAM" id="SSF56935">
    <property type="entry name" value="Porins"/>
    <property type="match status" value="1"/>
</dbReference>
<dbReference type="Gene3D" id="2.40.170.20">
    <property type="entry name" value="TonB-dependent receptor, beta-barrel domain"/>
    <property type="match status" value="1"/>
</dbReference>
<evidence type="ECO:0000256" key="10">
    <source>
        <dbReference type="PROSITE-ProRule" id="PRU01360"/>
    </source>
</evidence>
<dbReference type="InterPro" id="IPR000531">
    <property type="entry name" value="Beta-barrel_TonB"/>
</dbReference>
<evidence type="ECO:0000256" key="1">
    <source>
        <dbReference type="ARBA" id="ARBA00004571"/>
    </source>
</evidence>
<sequence>MKQKVLSLLLLCFIFTGTAWAQSNRITGRVTAASDGKPISGASVNVVGGSATQTNDQGSFTIDAAADAVLRFSYLGFDSQNVSVNGRAVVNVELTSRGEEIEEVVVQVPYGTIRRTAFTGSESTISSKNFERQQVSSFTRALEGVAPGVQSTNGGGAPGTSTDVRIRGIGSINANSSPLYVVDGVPYVGSAVSISPDDIESATVLKDAAATALYGARAANGVIMIKTKSGTNRDPELTLTARTGFTNRAIPEYDRVDIPQYYEGMWQATYNRILRTRDENEQFPTPEAAGQAASNNLIAGVVYNATDQANNQVVLPNGTFNPAARILYQDDWQRELFAPAFRQDYNLNVRGGSDKSDYYVSMGYLNEPGYVKFTGYERFTGRVNVNTKVKDWLRLGLNTDGALGYQQNMSSGGTSTTNPFYYTRIMGPIYPIWQRENDGAFVIDPRTGERALDWGVPSQMGARPYAGNSNLVGSLALDERSGKTGNLNFNTYLEADITKDISFKTTLGGNYFNRLGIDFQNPEFGDAANVAGRSTQTQMRALTYTFNQVLTYDKNFGDDHYLNALVGHENYKSTNNFNLATRTGFPFPGNPQLAPGATLEGATSYEDYHRIEGYFAQVAYSYKERYLLSGSVRRDGTSRFFPGAAGESTNQWGTFYSVGAGWRISNEDFMQDVSWVNDLKLRTSYGEQGNEGVQRTRSSDEGDSENPMNGNIDNYYAWQSLYDFGWNNANLPGVLLGSLPNSGLTWEKNRNFNVGLDFRLFDNRLDGSVEWYHRESSNLLFNVPLALSTGGLATGGASVWRNVGTMYNRGIELQLGYNAIRNGEFNWRVDLNLSHYKNKITRLAEGNRANGIVSGTKRLYEGSDVYQFYLRDYAGVDAATGDALWYRDVIGADGVATGERETTTDVNQATLYEQGSAIPDLYGGITNSFAYKGFELSVLVTSQLGGKFYDGNYAALMHQGSYGSAWHTDILHAWTQPGDITDVPRLQNAIDASAAGNSQSNRFLFDASYVNIKNITLGYNFPQQWVENTGLSRLRVFANVDNAFLFTSRKGMDPQRSFGGTSDFTFPAMRNFTFGVTIGL</sequence>
<dbReference type="PANTHER" id="PTHR30069:SF29">
    <property type="entry name" value="HEMOGLOBIN AND HEMOGLOBIN-HAPTOGLOBIN-BINDING PROTEIN 1-RELATED"/>
    <property type="match status" value="1"/>
</dbReference>
<evidence type="ECO:0000256" key="2">
    <source>
        <dbReference type="ARBA" id="ARBA00022448"/>
    </source>
</evidence>
<keyword evidence="17" id="KW-1185">Reference proteome</keyword>
<keyword evidence="6 11" id="KW-0798">TonB box</keyword>
<dbReference type="InterPro" id="IPR036942">
    <property type="entry name" value="Beta-barrel_TonB_sf"/>
</dbReference>
<evidence type="ECO:0000256" key="9">
    <source>
        <dbReference type="ARBA" id="ARBA00023237"/>
    </source>
</evidence>
<comment type="caution">
    <text evidence="16">The sequence shown here is derived from an EMBL/GenBank/DDBJ whole genome shotgun (WGS) entry which is preliminary data.</text>
</comment>
<proteinExistence type="inferred from homology"/>
<dbReference type="InterPro" id="IPR008969">
    <property type="entry name" value="CarboxyPept-like_regulatory"/>
</dbReference>
<dbReference type="EMBL" id="JBHUMA010000003">
    <property type="protein sequence ID" value="MFD2597391.1"/>
    <property type="molecule type" value="Genomic_DNA"/>
</dbReference>
<keyword evidence="7 10" id="KW-0472">Membrane</keyword>
<protein>
    <submittedName>
        <fullName evidence="16">SusC/RagA family TonB-linked outer membrane protein</fullName>
    </submittedName>
</protein>
<evidence type="ECO:0000259" key="15">
    <source>
        <dbReference type="Pfam" id="PF07715"/>
    </source>
</evidence>
<feature type="domain" description="TonB-dependent receptor-like beta-barrel" evidence="14">
    <location>
        <begin position="454"/>
        <end position="1042"/>
    </location>
</feature>
<evidence type="ECO:0000313" key="16">
    <source>
        <dbReference type="EMBL" id="MFD2597391.1"/>
    </source>
</evidence>
<reference evidence="17" key="1">
    <citation type="journal article" date="2019" name="Int. J. Syst. Evol. Microbiol.">
        <title>The Global Catalogue of Microorganisms (GCM) 10K type strain sequencing project: providing services to taxonomists for standard genome sequencing and annotation.</title>
        <authorList>
            <consortium name="The Broad Institute Genomics Platform"/>
            <consortium name="The Broad Institute Genome Sequencing Center for Infectious Disease"/>
            <person name="Wu L."/>
            <person name="Ma J."/>
        </authorList>
    </citation>
    <scope>NUCLEOTIDE SEQUENCE [LARGE SCALE GENOMIC DNA]</scope>
    <source>
        <strain evidence="17">KCTC 42248</strain>
    </source>
</reference>
<gene>
    <name evidence="16" type="ORF">ACFSQ3_00390</name>
</gene>
<dbReference type="InterPro" id="IPR023996">
    <property type="entry name" value="TonB-dep_OMP_SusC/RagA"/>
</dbReference>
<dbReference type="Pfam" id="PF07715">
    <property type="entry name" value="Plug"/>
    <property type="match status" value="1"/>
</dbReference>
<feature type="region of interest" description="Disordered" evidence="12">
    <location>
        <begin position="687"/>
        <end position="707"/>
    </location>
</feature>
<keyword evidence="4 10" id="KW-0812">Transmembrane</keyword>
<dbReference type="Pfam" id="PF00593">
    <property type="entry name" value="TonB_dep_Rec_b-barrel"/>
    <property type="match status" value="1"/>
</dbReference>
<dbReference type="SUPFAM" id="SSF49464">
    <property type="entry name" value="Carboxypeptidase regulatory domain-like"/>
    <property type="match status" value="1"/>
</dbReference>
<feature type="signal peptide" evidence="13">
    <location>
        <begin position="1"/>
        <end position="21"/>
    </location>
</feature>
<evidence type="ECO:0000256" key="11">
    <source>
        <dbReference type="RuleBase" id="RU003357"/>
    </source>
</evidence>
<evidence type="ECO:0000256" key="13">
    <source>
        <dbReference type="SAM" id="SignalP"/>
    </source>
</evidence>
<comment type="similarity">
    <text evidence="10 11">Belongs to the TonB-dependent receptor family.</text>
</comment>
<keyword evidence="8" id="KW-0675">Receptor</keyword>
<feature type="domain" description="TonB-dependent receptor plug" evidence="15">
    <location>
        <begin position="119"/>
        <end position="222"/>
    </location>
</feature>
<keyword evidence="5 13" id="KW-0732">Signal</keyword>
<dbReference type="NCBIfam" id="TIGR04056">
    <property type="entry name" value="OMP_RagA_SusC"/>
    <property type="match status" value="1"/>
</dbReference>
<dbReference type="Pfam" id="PF13715">
    <property type="entry name" value="CarbopepD_reg_2"/>
    <property type="match status" value="1"/>
</dbReference>
<dbReference type="InterPro" id="IPR012910">
    <property type="entry name" value="Plug_dom"/>
</dbReference>
<organism evidence="16 17">
    <name type="scientific">Sphingobacterium corticis</name>
    <dbReference type="NCBI Taxonomy" id="1812823"/>
    <lineage>
        <taxon>Bacteria</taxon>
        <taxon>Pseudomonadati</taxon>
        <taxon>Bacteroidota</taxon>
        <taxon>Sphingobacteriia</taxon>
        <taxon>Sphingobacteriales</taxon>
        <taxon>Sphingobacteriaceae</taxon>
        <taxon>Sphingobacterium</taxon>
    </lineage>
</organism>
<dbReference type="InterPro" id="IPR039426">
    <property type="entry name" value="TonB-dep_rcpt-like"/>
</dbReference>
<dbReference type="RefSeq" id="WP_380866524.1">
    <property type="nucleotide sequence ID" value="NZ_JBHUMA010000003.1"/>
</dbReference>
<dbReference type="PROSITE" id="PS52016">
    <property type="entry name" value="TONB_DEPENDENT_REC_3"/>
    <property type="match status" value="1"/>
</dbReference>
<comment type="subcellular location">
    <subcellularLocation>
        <location evidence="1 10">Cell outer membrane</location>
        <topology evidence="1 10">Multi-pass membrane protein</topology>
    </subcellularLocation>
</comment>
<dbReference type="InterPro" id="IPR037066">
    <property type="entry name" value="Plug_dom_sf"/>
</dbReference>
<evidence type="ECO:0000256" key="4">
    <source>
        <dbReference type="ARBA" id="ARBA00022692"/>
    </source>
</evidence>
<feature type="chain" id="PRO_5047384281" evidence="13">
    <location>
        <begin position="22"/>
        <end position="1080"/>
    </location>
</feature>
<evidence type="ECO:0000256" key="12">
    <source>
        <dbReference type="SAM" id="MobiDB-lite"/>
    </source>
</evidence>
<evidence type="ECO:0000256" key="7">
    <source>
        <dbReference type="ARBA" id="ARBA00023136"/>
    </source>
</evidence>
<feature type="compositionally biased region" description="Polar residues" evidence="12">
    <location>
        <begin position="687"/>
        <end position="696"/>
    </location>
</feature>
<name>A0ABW5NE06_9SPHI</name>